<evidence type="ECO:0000313" key="2">
    <source>
        <dbReference type="Proteomes" id="UP001597138"/>
    </source>
</evidence>
<proteinExistence type="predicted"/>
<dbReference type="Proteomes" id="UP001597138">
    <property type="component" value="Unassembled WGS sequence"/>
</dbReference>
<evidence type="ECO:0008006" key="3">
    <source>
        <dbReference type="Google" id="ProtNLM"/>
    </source>
</evidence>
<name>A0ABW4HIW5_9FLAO</name>
<gene>
    <name evidence="1" type="ORF">ACFSC2_21295</name>
</gene>
<protein>
    <recommendedName>
        <fullName evidence="3">Outer membrane protein beta-barrel domain-containing protein</fullName>
    </recommendedName>
</protein>
<dbReference type="EMBL" id="JBHUDZ010000018">
    <property type="protein sequence ID" value="MFD1605286.1"/>
    <property type="molecule type" value="Genomic_DNA"/>
</dbReference>
<evidence type="ECO:0000313" key="1">
    <source>
        <dbReference type="EMBL" id="MFD1605286.1"/>
    </source>
</evidence>
<comment type="caution">
    <text evidence="1">The sequence shown here is derived from an EMBL/GenBank/DDBJ whole genome shotgun (WGS) entry which is preliminary data.</text>
</comment>
<organism evidence="1 2">
    <name type="scientific">Flavobacterium artemisiae</name>
    <dbReference type="NCBI Taxonomy" id="2126556"/>
    <lineage>
        <taxon>Bacteria</taxon>
        <taxon>Pseudomonadati</taxon>
        <taxon>Bacteroidota</taxon>
        <taxon>Flavobacteriia</taxon>
        <taxon>Flavobacteriales</taxon>
        <taxon>Flavobacteriaceae</taxon>
        <taxon>Flavobacterium</taxon>
    </lineage>
</organism>
<dbReference type="RefSeq" id="WP_379813089.1">
    <property type="nucleotide sequence ID" value="NZ_JBHUHW010000001.1"/>
</dbReference>
<reference evidence="2" key="1">
    <citation type="journal article" date="2019" name="Int. J. Syst. Evol. Microbiol.">
        <title>The Global Catalogue of Microorganisms (GCM) 10K type strain sequencing project: providing services to taxonomists for standard genome sequencing and annotation.</title>
        <authorList>
            <consortium name="The Broad Institute Genomics Platform"/>
            <consortium name="The Broad Institute Genome Sequencing Center for Infectious Disease"/>
            <person name="Wu L."/>
            <person name="Ma J."/>
        </authorList>
    </citation>
    <scope>NUCLEOTIDE SEQUENCE [LARGE SCALE GENOMIC DNA]</scope>
    <source>
        <strain evidence="2">CCUG 70865</strain>
    </source>
</reference>
<keyword evidence="2" id="KW-1185">Reference proteome</keyword>
<sequence>MDWIKKMRAAIAARFPQRRNFDLQFEQFSAADYKSELLDNDLERETVSSQRRLKFAVNLPIVKDKNWNLYGSGRCKFDSFDIQNVTHAGPYQTYPLSSSIDYHYFSTGITAALISKLFQKPVIYTLNAAADGSEKGYERVKGNLSASMILKRSKSTVITAGFVTFLDRSSPFIALPSFSFTHQSENSPWMIDIVLPRQVYLRRTIAGTGRLSLGTELENESLYIDLDYPGFAGPYDLRRTELKTGAVFEYCLAKNTVAAFRAGIADILISKAMRKGESSSDYVLEQKQDISGFINFGISFNPFEK</sequence>
<accession>A0ABW4HIW5</accession>